<organism evidence="4 5">
    <name type="scientific">Cadophora malorum</name>
    <dbReference type="NCBI Taxonomy" id="108018"/>
    <lineage>
        <taxon>Eukaryota</taxon>
        <taxon>Fungi</taxon>
        <taxon>Dikarya</taxon>
        <taxon>Ascomycota</taxon>
        <taxon>Pezizomycotina</taxon>
        <taxon>Leotiomycetes</taxon>
        <taxon>Helotiales</taxon>
        <taxon>Ploettnerulaceae</taxon>
        <taxon>Cadophora</taxon>
    </lineage>
</organism>
<gene>
    <name evidence="4" type="ORF">IFR04_000022</name>
</gene>
<dbReference type="InterPro" id="IPR002885">
    <property type="entry name" value="PPR_rpt"/>
</dbReference>
<evidence type="ECO:0000256" key="2">
    <source>
        <dbReference type="PROSITE-ProRule" id="PRU00708"/>
    </source>
</evidence>
<dbReference type="InterPro" id="IPR011990">
    <property type="entry name" value="TPR-like_helical_dom_sf"/>
</dbReference>
<dbReference type="PROSITE" id="PS51375">
    <property type="entry name" value="PPR"/>
    <property type="match status" value="1"/>
</dbReference>
<dbReference type="PANTHER" id="PTHR47942:SF63">
    <property type="entry name" value="PENTATRICOPEPTIDE REPEAT-CONTAINING PROTEIN"/>
    <property type="match status" value="1"/>
</dbReference>
<evidence type="ECO:0000256" key="1">
    <source>
        <dbReference type="ARBA" id="ARBA00022737"/>
    </source>
</evidence>
<evidence type="ECO:0008006" key="6">
    <source>
        <dbReference type="Google" id="ProtNLM"/>
    </source>
</evidence>
<dbReference type="Gene3D" id="1.25.40.10">
    <property type="entry name" value="Tetratricopeptide repeat domain"/>
    <property type="match status" value="2"/>
</dbReference>
<feature type="repeat" description="PPR" evidence="2">
    <location>
        <begin position="634"/>
        <end position="668"/>
    </location>
</feature>
<dbReference type="InterPro" id="IPR051222">
    <property type="entry name" value="PPR/CCM1_RNA-binding"/>
</dbReference>
<evidence type="ECO:0000313" key="5">
    <source>
        <dbReference type="Proteomes" id="UP000664132"/>
    </source>
</evidence>
<accession>A0A8H8BWH8</accession>
<proteinExistence type="predicted"/>
<keyword evidence="5" id="KW-1185">Reference proteome</keyword>
<dbReference type="AlphaFoldDB" id="A0A8H8BWH8"/>
<sequence>MPPPQHLLASKIRDFVCRSCLSKLQGPKQRRIQWTSRSLTTDTLHARLKGATYPASTTVEEAPDELEPEFNEESIIEALEEEVRLRRKDAVEHGVPKSSVRYFEETPDGTREEIQDGVEEENRLGALEREIEELKSETGGLMEKLLGNDPLQPGSSPLADELRAQIMEMERVDLKNLSELERQRLRSIVLEGSDSASSSIQEYPNLQPATEAYETLPEPDLQTETGDDTGIPVNEFPVAQQARIQQLIEALKRPPPPVGRKRRGKRSILDAKTAADKTHLLRVWKAYSLCRNALMGSKDKVPRNIWLRLWNIFQVEGSHNLDRWARLKTLGDDIGRAGVRLVPQQHLLHIEATFIEGDQNHGIDMWEFAPGFRGSEYWELGARMLAQNGQPDRAIKAAEACLECSEASNSYRLLLPIIRAYLGLKTASSIKHAWALYIRLRVSYNQYLTMEDYDVLVSSFLAANQPDLALGVFKDMMLTGQPFPPAEDSTSQYRAATGTTDDLKSLNITIHELEWQNSSTLSKLPARLNNKFFFGKWLKKLIGDSDLDAAKKVLDLMDNRRVQPSAIQVNGLIGAWFREGSEKSRALAEDMAWRMIKARNDFVQSRGTLDTTLRFVKTPDRPSSRILTLTPPATIETFCILISQYRRRQKADRMTDLFEAFQKSGIPPNTQFMNELLLTNKRSHDKKSALETYQAATEEQGVAPDFNTYKVLWGLLKKDVDPIRGPNRPKESDRYHRTRKLFADMITKLQKSSAEPFPQDLYKLIIQTFSFAQDLTGTAVALRALQRHFGVYPDPGSARIIVLQLARLGLSHELGGEPKRLDTDLSITRERIASVTSILQQFKDRRVEALGQQGINFSELKGDALKEEPLVLLSDLLRFADRQVAQEGSRSSAEKSMIAARIMGVPDCPAWQDHRKSL</sequence>
<name>A0A8H8BWH8_9HELO</name>
<feature type="coiled-coil region" evidence="3">
    <location>
        <begin position="117"/>
        <end position="144"/>
    </location>
</feature>
<dbReference type="OrthoDB" id="185373at2759"/>
<reference evidence="4" key="1">
    <citation type="submission" date="2021-02" db="EMBL/GenBank/DDBJ databases">
        <title>Genome sequence Cadophora malorum strain M34.</title>
        <authorList>
            <person name="Stefanovic E."/>
            <person name="Vu D."/>
            <person name="Scully C."/>
            <person name="Dijksterhuis J."/>
            <person name="Roader J."/>
            <person name="Houbraken J."/>
        </authorList>
    </citation>
    <scope>NUCLEOTIDE SEQUENCE</scope>
    <source>
        <strain evidence="4">M34</strain>
    </source>
</reference>
<dbReference type="EMBL" id="JAFJYH010000001">
    <property type="protein sequence ID" value="KAG4426591.1"/>
    <property type="molecule type" value="Genomic_DNA"/>
</dbReference>
<keyword evidence="3" id="KW-0175">Coiled coil</keyword>
<evidence type="ECO:0000313" key="4">
    <source>
        <dbReference type="EMBL" id="KAG4426591.1"/>
    </source>
</evidence>
<protein>
    <recommendedName>
        <fullName evidence="6">Pentatricopeptide repeat protein</fullName>
    </recommendedName>
</protein>
<dbReference type="PANTHER" id="PTHR47942">
    <property type="entry name" value="TETRATRICOPEPTIDE REPEAT (TPR)-LIKE SUPERFAMILY PROTEIN-RELATED"/>
    <property type="match status" value="1"/>
</dbReference>
<dbReference type="Proteomes" id="UP000664132">
    <property type="component" value="Unassembled WGS sequence"/>
</dbReference>
<comment type="caution">
    <text evidence="4">The sequence shown here is derived from an EMBL/GenBank/DDBJ whole genome shotgun (WGS) entry which is preliminary data.</text>
</comment>
<evidence type="ECO:0000256" key="3">
    <source>
        <dbReference type="SAM" id="Coils"/>
    </source>
</evidence>
<keyword evidence="1" id="KW-0677">Repeat</keyword>